<dbReference type="Pfam" id="PF03852">
    <property type="entry name" value="Vsr"/>
    <property type="match status" value="1"/>
</dbReference>
<evidence type="ECO:0000256" key="5">
    <source>
        <dbReference type="ARBA" id="ARBA00023204"/>
    </source>
</evidence>
<keyword evidence="4" id="KW-0378">Hydrolase</keyword>
<sequence length="149" mass="17388">MSAGVDPVVSARMSRIRGRDTAPEMKVRRELHRRGLRYRVNFKPVSTLKRTVDIAFTRQRVAVLIDGCFWHGCPEHFRPAKGDRREFWAAKIAENQRRDQDSTRAFTLAGWTVLRFWEHADPVEVADKVEDEVIKRSVSRRSPSERPCR</sequence>
<dbReference type="Proteomes" id="UP000654471">
    <property type="component" value="Unassembled WGS sequence"/>
</dbReference>
<name>A0ABQ2VPK0_9ACTN</name>
<evidence type="ECO:0000256" key="1">
    <source>
        <dbReference type="ARBA" id="ARBA00022722"/>
    </source>
</evidence>
<dbReference type="NCBIfam" id="TIGR00632">
    <property type="entry name" value="vsr"/>
    <property type="match status" value="1"/>
</dbReference>
<keyword evidence="1" id="KW-0540">Nuclease</keyword>
<proteinExistence type="inferred from homology"/>
<dbReference type="InterPro" id="IPR011335">
    <property type="entry name" value="Restrct_endonuc-II-like"/>
</dbReference>
<dbReference type="EMBL" id="BMRP01000095">
    <property type="protein sequence ID" value="GGV04309.1"/>
    <property type="molecule type" value="Genomic_DNA"/>
</dbReference>
<keyword evidence="8" id="KW-1185">Reference proteome</keyword>
<dbReference type="Gene3D" id="3.40.960.10">
    <property type="entry name" value="VSR Endonuclease"/>
    <property type="match status" value="1"/>
</dbReference>
<reference evidence="8" key="1">
    <citation type="journal article" date="2019" name="Int. J. Syst. Evol. Microbiol.">
        <title>The Global Catalogue of Microorganisms (GCM) 10K type strain sequencing project: providing services to taxonomists for standard genome sequencing and annotation.</title>
        <authorList>
            <consortium name="The Broad Institute Genomics Platform"/>
            <consortium name="The Broad Institute Genome Sequencing Center for Infectious Disease"/>
            <person name="Wu L."/>
            <person name="Ma J."/>
        </authorList>
    </citation>
    <scope>NUCLEOTIDE SEQUENCE [LARGE SCALE GENOMIC DNA]</scope>
    <source>
        <strain evidence="8">JCM 3399</strain>
    </source>
</reference>
<comment type="caution">
    <text evidence="7">The sequence shown here is derived from an EMBL/GenBank/DDBJ whole genome shotgun (WGS) entry which is preliminary data.</text>
</comment>
<evidence type="ECO:0000313" key="8">
    <source>
        <dbReference type="Proteomes" id="UP000654471"/>
    </source>
</evidence>
<dbReference type="CDD" id="cd00221">
    <property type="entry name" value="Vsr"/>
    <property type="match status" value="1"/>
</dbReference>
<dbReference type="GO" id="GO:0004519">
    <property type="term" value="F:endonuclease activity"/>
    <property type="evidence" value="ECO:0007669"/>
    <property type="project" value="UniProtKB-KW"/>
</dbReference>
<accession>A0ABQ2VPK0</accession>
<gene>
    <name evidence="7" type="ORF">GCM10010211_84390</name>
</gene>
<comment type="similarity">
    <text evidence="6">Belongs to the Vsr family.</text>
</comment>
<keyword evidence="3" id="KW-0227">DNA damage</keyword>
<evidence type="ECO:0000313" key="7">
    <source>
        <dbReference type="EMBL" id="GGV04309.1"/>
    </source>
</evidence>
<keyword evidence="5" id="KW-0234">DNA repair</keyword>
<dbReference type="InterPro" id="IPR004603">
    <property type="entry name" value="DNA_mismatch_endonuc_vsr"/>
</dbReference>
<evidence type="ECO:0000256" key="4">
    <source>
        <dbReference type="ARBA" id="ARBA00022801"/>
    </source>
</evidence>
<evidence type="ECO:0000256" key="6">
    <source>
        <dbReference type="ARBA" id="ARBA00029466"/>
    </source>
</evidence>
<organism evidence="7 8">
    <name type="scientific">Streptomyces albospinus</name>
    <dbReference type="NCBI Taxonomy" id="285515"/>
    <lineage>
        <taxon>Bacteria</taxon>
        <taxon>Bacillati</taxon>
        <taxon>Actinomycetota</taxon>
        <taxon>Actinomycetes</taxon>
        <taxon>Kitasatosporales</taxon>
        <taxon>Streptomycetaceae</taxon>
        <taxon>Streptomyces</taxon>
    </lineage>
</organism>
<evidence type="ECO:0000256" key="2">
    <source>
        <dbReference type="ARBA" id="ARBA00022759"/>
    </source>
</evidence>
<protein>
    <submittedName>
        <fullName evidence="7">Very short patch repair endonuclease</fullName>
    </submittedName>
</protein>
<keyword evidence="2 7" id="KW-0255">Endonuclease</keyword>
<dbReference type="SUPFAM" id="SSF52980">
    <property type="entry name" value="Restriction endonuclease-like"/>
    <property type="match status" value="1"/>
</dbReference>
<evidence type="ECO:0000256" key="3">
    <source>
        <dbReference type="ARBA" id="ARBA00022763"/>
    </source>
</evidence>